<dbReference type="Gene3D" id="3.30.429.10">
    <property type="entry name" value="Macrophage Migration Inhibitory Factor"/>
    <property type="match status" value="2"/>
</dbReference>
<reference evidence="1" key="2">
    <citation type="submission" date="2021-08" db="EMBL/GenBank/DDBJ databases">
        <authorList>
            <person name="Tani A."/>
            <person name="Ola A."/>
            <person name="Ogura Y."/>
            <person name="Katsura K."/>
            <person name="Hayashi T."/>
        </authorList>
    </citation>
    <scope>NUCLEOTIDE SEQUENCE</scope>
    <source>
        <strain evidence="1">LMG 23639</strain>
    </source>
</reference>
<organism evidence="1 2">
    <name type="scientific">Methylobacterium jeotgali</name>
    <dbReference type="NCBI Taxonomy" id="381630"/>
    <lineage>
        <taxon>Bacteria</taxon>
        <taxon>Pseudomonadati</taxon>
        <taxon>Pseudomonadota</taxon>
        <taxon>Alphaproteobacteria</taxon>
        <taxon>Hyphomicrobiales</taxon>
        <taxon>Methylobacteriaceae</taxon>
        <taxon>Methylobacterium</taxon>
    </lineage>
</organism>
<accession>A0ABQ4SYE1</accession>
<dbReference type="RefSeq" id="WP_238276710.1">
    <property type="nucleotide sequence ID" value="NZ_BPQR01000046.1"/>
</dbReference>
<gene>
    <name evidence="1" type="ORF">AOPFMNJM_2839</name>
</gene>
<sequence length="140" mass="15162">MPIVTIALATHRDIPDLERRAAAIASRHAVESLRKRADLTSVLVTRAEPSAWFVGGPSLAEQGKASVWLEIKVVDGTNTKEEKEGFVAAIFAGFAELLGDLHPESYVHVHEVSADAYGFGGLTQERRYVAGRLGVDPTPR</sequence>
<comment type="caution">
    <text evidence="1">The sequence shown here is derived from an EMBL/GenBank/DDBJ whole genome shotgun (WGS) entry which is preliminary data.</text>
</comment>
<dbReference type="Proteomes" id="UP001055102">
    <property type="component" value="Unassembled WGS sequence"/>
</dbReference>
<dbReference type="PANTHER" id="PTHR35530:SF1">
    <property type="entry name" value="2-HYDROXYMUCONATE TAUTOMERASE"/>
    <property type="match status" value="1"/>
</dbReference>
<dbReference type="PANTHER" id="PTHR35530">
    <property type="entry name" value="TAUTOMERASE-RELATED"/>
    <property type="match status" value="1"/>
</dbReference>
<proteinExistence type="predicted"/>
<evidence type="ECO:0000313" key="2">
    <source>
        <dbReference type="Proteomes" id="UP001055102"/>
    </source>
</evidence>
<protein>
    <recommendedName>
        <fullName evidence="3">4-oxalocrotonate tautomerase</fullName>
    </recommendedName>
</protein>
<dbReference type="InterPro" id="IPR014347">
    <property type="entry name" value="Tautomerase/MIF_sf"/>
</dbReference>
<name>A0ABQ4SYE1_9HYPH</name>
<dbReference type="SUPFAM" id="SSF55331">
    <property type="entry name" value="Tautomerase/MIF"/>
    <property type="match status" value="1"/>
</dbReference>
<evidence type="ECO:0008006" key="3">
    <source>
        <dbReference type="Google" id="ProtNLM"/>
    </source>
</evidence>
<keyword evidence="2" id="KW-1185">Reference proteome</keyword>
<dbReference type="EMBL" id="BPQR01000046">
    <property type="protein sequence ID" value="GJE07510.1"/>
    <property type="molecule type" value="Genomic_DNA"/>
</dbReference>
<evidence type="ECO:0000313" key="1">
    <source>
        <dbReference type="EMBL" id="GJE07510.1"/>
    </source>
</evidence>
<reference evidence="1" key="1">
    <citation type="journal article" date="2021" name="Front. Microbiol.">
        <title>Comprehensive Comparative Genomics and Phenotyping of Methylobacterium Species.</title>
        <authorList>
            <person name="Alessa O."/>
            <person name="Ogura Y."/>
            <person name="Fujitani Y."/>
            <person name="Takami H."/>
            <person name="Hayashi T."/>
            <person name="Sahin N."/>
            <person name="Tani A."/>
        </authorList>
    </citation>
    <scope>NUCLEOTIDE SEQUENCE</scope>
    <source>
        <strain evidence="1">LMG 23639</strain>
    </source>
</reference>